<dbReference type="PROSITE" id="PS00022">
    <property type="entry name" value="EGF_1"/>
    <property type="match status" value="13"/>
</dbReference>
<feature type="domain" description="EGF-like" evidence="10">
    <location>
        <begin position="1051"/>
        <end position="1087"/>
    </location>
</feature>
<proteinExistence type="predicted"/>
<feature type="region of interest" description="Disordered" evidence="7">
    <location>
        <begin position="1281"/>
        <end position="1308"/>
    </location>
</feature>
<keyword evidence="5" id="KW-0325">Glycoprotein</keyword>
<dbReference type="FunFam" id="2.60.120.200:FF:000081">
    <property type="entry name" value="Crumbs 1, cell polarity complex component"/>
    <property type="match status" value="1"/>
</dbReference>
<dbReference type="SMART" id="SM00181">
    <property type="entry name" value="EGF"/>
    <property type="match status" value="15"/>
</dbReference>
<dbReference type="CDD" id="cd00110">
    <property type="entry name" value="LamG"/>
    <property type="match status" value="3"/>
</dbReference>
<evidence type="ECO:0000256" key="3">
    <source>
        <dbReference type="ARBA" id="ARBA00022737"/>
    </source>
</evidence>
<evidence type="ECO:0000256" key="5">
    <source>
        <dbReference type="ARBA" id="ARBA00023180"/>
    </source>
</evidence>
<dbReference type="FunFam" id="2.10.25.10:FF:000109">
    <property type="entry name" value="Notch homolog 4, [Drosophila]"/>
    <property type="match status" value="1"/>
</dbReference>
<feature type="domain" description="EGF-like" evidence="10">
    <location>
        <begin position="157"/>
        <end position="193"/>
    </location>
</feature>
<feature type="disulfide bond" evidence="6">
    <location>
        <begin position="145"/>
        <end position="154"/>
    </location>
</feature>
<evidence type="ECO:0000256" key="6">
    <source>
        <dbReference type="PROSITE-ProRule" id="PRU00076"/>
    </source>
</evidence>
<feature type="domain" description="EGF-like" evidence="10">
    <location>
        <begin position="793"/>
        <end position="829"/>
    </location>
</feature>
<dbReference type="FunFam" id="2.60.120.200:FF:000055">
    <property type="entry name" value="Crumbs cell polarity complex component 1"/>
    <property type="match status" value="1"/>
</dbReference>
<feature type="domain" description="EGF-like" evidence="10">
    <location>
        <begin position="354"/>
        <end position="394"/>
    </location>
</feature>
<dbReference type="FunFam" id="2.10.25.10:FF:000348">
    <property type="entry name" value="Crumbs 1, cell polarity complex component"/>
    <property type="match status" value="1"/>
</dbReference>
<sequence length="1308" mass="138929">ASSLCLSKPCQNGGMCHEVPSGYLCQCQSCAEGPSARSPCLSQVRLCAQVFCGAGGTDCRPAPGYRCSCGPDHAGRSCESPVDPCHPNPCRNGAICRGRGARPTCFCVPGFQGRYCEVEVDECVSQPCLNGATCLNRIGRYQCVCRPGYAGRNCELRLHACQSQPCLNRGRCHDDPSGFSCTCAAGFQGDLCEVGVGGCGEQPHFVLPSVWRDEASSPASAGGLRPLIPPPKMSCRLFPPPGAEISAYSSCEIKPRPVAPDQVSRGRCVRCASSPCLHGGLCGADPDFPVTYDPRQAAGYQCRCPPGLAGASCQEDVNECDASPCQNGGSCQNTLGGYVCVCPRDYGGQDCSETLDGCAGHECQNRASCRPFLSAGTRGYDCLCPPGFTGSRCQTSTTFSFERRGHLLLQSPVLDTEAPCNVTLSFRTVLPDAVLFQRGGGGGGGALLSLELRQGRLRLGLNRGSQLSLELSPDVTDGLWHGAQAVLGDGFLVLTLLDGGCEGGACEAVAQVESGPVAPDSALQDTVIGGAAADGAGGVARLFIGCLRDVFVDSQLMVPEDWLSSSAVNVTLGCVHRDRCQDNACQNGGECVNLWQTYQCRCQRPYEGLNCSDEYITARFGNEDLESHAVFRVDNSDDEDAVEVSMFLRTRKTGGLLLVLSNSSGQYLRAWLEQGRVKVQAGGLESVQASASLSDGDVHFVRVTVTQGRLTLFQSGQSQGSVMVQQVRVQAGDAVHVGGSAEAGRASSFGGHFKGCVQDLQLNGRRLQFFPLDVPVRSYALEHMSHVTAGCPGDESCAKNPCQNGGACYSEWDGFSCSCPPNTSGLRCEEVRWCQLSPCPAQAACQTLATGYECISNATFEEGAALSYRGNGRIVRSLTSISFAIRTRKRNAAVLHAERGSEFVTVSVQDGLLFLELLSGVAAGNATNATSPVSLSSHRPVSDGLWHHADFFMVTPWTEASRWTLVLDQREDPASTSEAEGGGLDFLRDGVDVLLGGLGPDAGWNLAGCLSTVEVGGIALPYHDPSDLELPRLQEEQFLRTSPGPVLGCRGSGVCEPDPCLNGGRCRDLFNLYSCSCGAGWAGPRCEVNEDTCASRPCVRGRCSVRGLAYECACPPGYAGTNCEKQADVCEGHACANGATCLHGINKYACLCTENFTGPWCMRPKLPVSVCGDERRNYTCFNGGNCSATDLSCDCPPGFTGHRCQQEVDECKSNPCLNGGYCRNLLDRFQCVCDLSFAGDSVTSDLSLPVGLVSVVLLLVMLASATVLLLVLRRRATRGTYSPSRQEKDGSRMEMWNITEPPPAERLI</sequence>
<keyword evidence="12" id="KW-1185">Reference proteome</keyword>
<dbReference type="CDD" id="cd00054">
    <property type="entry name" value="EGF_CA"/>
    <property type="match status" value="8"/>
</dbReference>
<dbReference type="SMART" id="SM00282">
    <property type="entry name" value="LamG"/>
    <property type="match status" value="3"/>
</dbReference>
<dbReference type="Ensembl" id="ENSDCDT00010040442.1">
    <property type="protein sequence ID" value="ENSDCDP00010032597.1"/>
    <property type="gene ID" value="ENSDCDG00010020822.1"/>
</dbReference>
<feature type="disulfide bond" evidence="6">
    <location>
        <begin position="1152"/>
        <end position="1161"/>
    </location>
</feature>
<dbReference type="GO" id="GO:0005509">
    <property type="term" value="F:calcium ion binding"/>
    <property type="evidence" value="ECO:0007669"/>
    <property type="project" value="InterPro"/>
</dbReference>
<dbReference type="Proteomes" id="UP000694580">
    <property type="component" value="Chromosome 19"/>
</dbReference>
<feature type="transmembrane region" description="Helical" evidence="8">
    <location>
        <begin position="1250"/>
        <end position="1272"/>
    </location>
</feature>
<keyword evidence="8" id="KW-0472">Membrane</keyword>
<feature type="disulfide bond" evidence="6">
    <location>
        <begin position="107"/>
        <end position="116"/>
    </location>
</feature>
<keyword evidence="1 6" id="KW-0245">EGF-like domain</keyword>
<feature type="domain" description="Laminin G" evidence="9">
    <location>
        <begin position="618"/>
        <end position="791"/>
    </location>
</feature>
<dbReference type="PANTHER" id="PTHR24049">
    <property type="entry name" value="CRUMBS FAMILY MEMBER"/>
    <property type="match status" value="1"/>
</dbReference>
<dbReference type="PROSITE" id="PS01187">
    <property type="entry name" value="EGF_CA"/>
    <property type="match status" value="3"/>
</dbReference>
<feature type="domain" description="EGF-like" evidence="10">
    <location>
        <begin position="1089"/>
        <end position="1124"/>
    </location>
</feature>
<dbReference type="FunFam" id="2.10.25.10:FF:000123">
    <property type="entry name" value="Crumbs homolog 1 (Drosophila)"/>
    <property type="match status" value="1"/>
</dbReference>
<keyword evidence="2" id="KW-0732">Signal</keyword>
<reference evidence="11 12" key="1">
    <citation type="submission" date="2020-06" db="EMBL/GenBank/DDBJ databases">
        <authorList>
            <consortium name="Wellcome Sanger Institute Data Sharing"/>
        </authorList>
    </citation>
    <scope>NUCLEOTIDE SEQUENCE [LARGE SCALE GENOMIC DNA]</scope>
</reference>
<dbReference type="InterPro" id="IPR000742">
    <property type="entry name" value="EGF"/>
</dbReference>
<feature type="disulfide bond" evidence="6">
    <location>
        <begin position="384"/>
        <end position="393"/>
    </location>
</feature>
<dbReference type="InterPro" id="IPR013032">
    <property type="entry name" value="EGF-like_CS"/>
</dbReference>
<dbReference type="FunFam" id="2.10.25.10:FF:000575">
    <property type="entry name" value="Crumbs, isoform C"/>
    <property type="match status" value="1"/>
</dbReference>
<dbReference type="InterPro" id="IPR013320">
    <property type="entry name" value="ConA-like_dom_sf"/>
</dbReference>
<feature type="domain" description="EGF-like" evidence="10">
    <location>
        <begin position="119"/>
        <end position="155"/>
    </location>
</feature>
<dbReference type="PRINTS" id="PR00010">
    <property type="entry name" value="EGFBLOOD"/>
</dbReference>
<dbReference type="InterPro" id="IPR001791">
    <property type="entry name" value="Laminin_G"/>
</dbReference>
<dbReference type="FunFam" id="2.10.25.10:FF:000050">
    <property type="entry name" value="neurogenic locus notch homolog protein 3"/>
    <property type="match status" value="1"/>
</dbReference>
<evidence type="ECO:0000256" key="2">
    <source>
        <dbReference type="ARBA" id="ARBA00022729"/>
    </source>
</evidence>
<evidence type="ECO:0000256" key="1">
    <source>
        <dbReference type="ARBA" id="ARBA00022536"/>
    </source>
</evidence>
<dbReference type="InterPro" id="IPR000152">
    <property type="entry name" value="EGF-type_Asp/Asn_hydroxyl_site"/>
</dbReference>
<evidence type="ECO:0000256" key="7">
    <source>
        <dbReference type="SAM" id="MobiDB-lite"/>
    </source>
</evidence>
<name>A0AAY4CHI7_9TELE</name>
<feature type="disulfide bond" evidence="6">
    <location>
        <begin position="342"/>
        <end position="351"/>
    </location>
</feature>
<dbReference type="GeneTree" id="ENSGT00940000155152"/>
<evidence type="ECO:0000313" key="12">
    <source>
        <dbReference type="Proteomes" id="UP000694580"/>
    </source>
</evidence>
<dbReference type="InterPro" id="IPR001881">
    <property type="entry name" value="EGF-like_Ca-bd_dom"/>
</dbReference>
<dbReference type="PROSITE" id="PS00010">
    <property type="entry name" value="ASX_HYDROXYL"/>
    <property type="match status" value="6"/>
</dbReference>
<dbReference type="SUPFAM" id="SSF49899">
    <property type="entry name" value="Concanavalin A-like lectins/glucanases"/>
    <property type="match status" value="3"/>
</dbReference>
<comment type="caution">
    <text evidence="6">Lacks conserved residue(s) required for the propagation of feature annotation.</text>
</comment>
<evidence type="ECO:0000256" key="8">
    <source>
        <dbReference type="SAM" id="Phobius"/>
    </source>
</evidence>
<dbReference type="InterPro" id="IPR018097">
    <property type="entry name" value="EGF_Ca-bd_CS"/>
</dbReference>
<dbReference type="FunFam" id="2.10.25.10:FF:000173">
    <property type="entry name" value="Neurogenic locus notch protein 2"/>
    <property type="match status" value="1"/>
</dbReference>
<feature type="domain" description="EGF-like" evidence="10">
    <location>
        <begin position="1207"/>
        <end position="1243"/>
    </location>
</feature>
<feature type="disulfide bond" evidence="6">
    <location>
        <begin position="1195"/>
        <end position="1204"/>
    </location>
</feature>
<evidence type="ECO:0008006" key="13">
    <source>
        <dbReference type="Google" id="ProtNLM"/>
    </source>
</evidence>
<dbReference type="Gene3D" id="2.10.25.10">
    <property type="entry name" value="Laminin"/>
    <property type="match status" value="14"/>
</dbReference>
<reference evidence="11" key="3">
    <citation type="submission" date="2025-09" db="UniProtKB">
        <authorList>
            <consortium name="Ensembl"/>
        </authorList>
    </citation>
    <scope>IDENTIFICATION</scope>
</reference>
<feature type="domain" description="EGF-like" evidence="10">
    <location>
        <begin position="1167"/>
        <end position="1205"/>
    </location>
</feature>
<feature type="disulfide bond" evidence="6">
    <location>
        <begin position="1114"/>
        <end position="1123"/>
    </location>
</feature>
<gene>
    <name evidence="11" type="primary">CRB1</name>
</gene>
<accession>A0AAY4CHI7</accession>
<feature type="domain" description="EGF-like" evidence="10">
    <location>
        <begin position="269"/>
        <end position="314"/>
    </location>
</feature>
<feature type="domain" description="EGF-like" evidence="10">
    <location>
        <begin position="81"/>
        <end position="117"/>
    </location>
</feature>
<keyword evidence="8" id="KW-0812">Transmembrane</keyword>
<dbReference type="Pfam" id="PF00008">
    <property type="entry name" value="EGF"/>
    <property type="match status" value="7"/>
</dbReference>
<keyword evidence="3" id="KW-0677">Repeat</keyword>
<feature type="disulfide bond" evidence="6">
    <location>
        <begin position="183"/>
        <end position="192"/>
    </location>
</feature>
<feature type="domain" description="Laminin G" evidence="9">
    <location>
        <begin position="856"/>
        <end position="1049"/>
    </location>
</feature>
<keyword evidence="4 6" id="KW-1015">Disulfide bond</keyword>
<dbReference type="Gene3D" id="2.60.120.200">
    <property type="match status" value="3"/>
</dbReference>
<dbReference type="Pfam" id="PF07645">
    <property type="entry name" value="EGF_CA"/>
    <property type="match status" value="1"/>
</dbReference>
<feature type="domain" description="EGF-like" evidence="10">
    <location>
        <begin position="316"/>
        <end position="352"/>
    </location>
</feature>
<dbReference type="PROSITE" id="PS01186">
    <property type="entry name" value="EGF_2"/>
    <property type="match status" value="8"/>
</dbReference>
<evidence type="ECO:0000259" key="9">
    <source>
        <dbReference type="PROSITE" id="PS50025"/>
    </source>
</evidence>
<feature type="disulfide bond" evidence="6">
    <location>
        <begin position="1093"/>
        <end position="1103"/>
    </location>
</feature>
<dbReference type="PROSITE" id="PS50026">
    <property type="entry name" value="EGF_3"/>
    <property type="match status" value="13"/>
</dbReference>
<evidence type="ECO:0000313" key="11">
    <source>
        <dbReference type="Ensembl" id="ENSDCDP00010032597.1"/>
    </source>
</evidence>
<feature type="disulfide bond" evidence="6">
    <location>
        <begin position="819"/>
        <end position="828"/>
    </location>
</feature>
<dbReference type="Pfam" id="PF02210">
    <property type="entry name" value="Laminin_G_2"/>
    <property type="match status" value="3"/>
</dbReference>
<dbReference type="Pfam" id="PF12661">
    <property type="entry name" value="hEGF"/>
    <property type="match status" value="3"/>
</dbReference>
<feature type="disulfide bond" evidence="6">
    <location>
        <begin position="602"/>
        <end position="611"/>
    </location>
</feature>
<evidence type="ECO:0000259" key="10">
    <source>
        <dbReference type="PROSITE" id="PS50026"/>
    </source>
</evidence>
<feature type="disulfide bond" evidence="6">
    <location>
        <begin position="304"/>
        <end position="313"/>
    </location>
</feature>
<dbReference type="FunFam" id="2.10.25.10:FF:000031">
    <property type="entry name" value="neurogenic locus notch homolog protein 3"/>
    <property type="match status" value="1"/>
</dbReference>
<keyword evidence="8" id="KW-1133">Transmembrane helix</keyword>
<feature type="domain" description="EGF-like" evidence="10">
    <location>
        <begin position="576"/>
        <end position="612"/>
    </location>
</feature>
<protein>
    <recommendedName>
        <fullName evidence="13">Crumbs cell polarity complex component 1</fullName>
    </recommendedName>
</protein>
<dbReference type="InterPro" id="IPR049883">
    <property type="entry name" value="NOTCH1_EGF-like"/>
</dbReference>
<dbReference type="SUPFAM" id="SSF57196">
    <property type="entry name" value="EGF/Laminin"/>
    <property type="match status" value="11"/>
</dbReference>
<dbReference type="SMART" id="SM00179">
    <property type="entry name" value="EGF_CA"/>
    <property type="match status" value="12"/>
</dbReference>
<feature type="disulfide bond" evidence="6">
    <location>
        <begin position="1077"/>
        <end position="1086"/>
    </location>
</feature>
<reference evidence="11" key="2">
    <citation type="submission" date="2025-08" db="UniProtKB">
        <authorList>
            <consortium name="Ensembl"/>
        </authorList>
    </citation>
    <scope>IDENTIFICATION</scope>
</reference>
<dbReference type="FunFam" id="2.10.25.10:FF:000246">
    <property type="entry name" value="EGF-like repeat and discoidin I-like domain-containing protein 3"/>
    <property type="match status" value="1"/>
</dbReference>
<organism evidence="11 12">
    <name type="scientific">Denticeps clupeoides</name>
    <name type="common">denticle herring</name>
    <dbReference type="NCBI Taxonomy" id="299321"/>
    <lineage>
        <taxon>Eukaryota</taxon>
        <taxon>Metazoa</taxon>
        <taxon>Chordata</taxon>
        <taxon>Craniata</taxon>
        <taxon>Vertebrata</taxon>
        <taxon>Euteleostomi</taxon>
        <taxon>Actinopterygii</taxon>
        <taxon>Neopterygii</taxon>
        <taxon>Teleostei</taxon>
        <taxon>Clupei</taxon>
        <taxon>Clupeiformes</taxon>
        <taxon>Denticipitoidei</taxon>
        <taxon>Denticipitidae</taxon>
        <taxon>Denticeps</taxon>
    </lineage>
</organism>
<dbReference type="PROSITE" id="PS50025">
    <property type="entry name" value="LAM_G_DOMAIN"/>
    <property type="match status" value="3"/>
</dbReference>
<feature type="domain" description="EGF-like" evidence="10">
    <location>
        <begin position="1126"/>
        <end position="1162"/>
    </location>
</feature>
<dbReference type="InterPro" id="IPR051022">
    <property type="entry name" value="Notch_Cell-Fate_Det"/>
</dbReference>
<evidence type="ECO:0000256" key="4">
    <source>
        <dbReference type="ARBA" id="ARBA00023157"/>
    </source>
</evidence>
<feature type="domain" description="Laminin G" evidence="9">
    <location>
        <begin position="396"/>
        <end position="574"/>
    </location>
</feature>